<dbReference type="InterPro" id="IPR010982">
    <property type="entry name" value="Lambda_DNA-bd_dom_sf"/>
</dbReference>
<evidence type="ECO:0008006" key="4">
    <source>
        <dbReference type="Google" id="ProtNLM"/>
    </source>
</evidence>
<keyword evidence="3" id="KW-1185">Reference proteome</keyword>
<accession>A0ABP7ACG1</accession>
<feature type="compositionally biased region" description="Polar residues" evidence="1">
    <location>
        <begin position="1"/>
        <end position="12"/>
    </location>
</feature>
<evidence type="ECO:0000256" key="1">
    <source>
        <dbReference type="SAM" id="MobiDB-lite"/>
    </source>
</evidence>
<dbReference type="EMBL" id="BAABBE010000004">
    <property type="protein sequence ID" value="GAA3629330.1"/>
    <property type="molecule type" value="Genomic_DNA"/>
</dbReference>
<organism evidence="2 3">
    <name type="scientific">Lentzea roselyniae</name>
    <dbReference type="NCBI Taxonomy" id="531940"/>
    <lineage>
        <taxon>Bacteria</taxon>
        <taxon>Bacillati</taxon>
        <taxon>Actinomycetota</taxon>
        <taxon>Actinomycetes</taxon>
        <taxon>Pseudonocardiales</taxon>
        <taxon>Pseudonocardiaceae</taxon>
        <taxon>Lentzea</taxon>
    </lineage>
</organism>
<evidence type="ECO:0000313" key="2">
    <source>
        <dbReference type="EMBL" id="GAA3629330.1"/>
    </source>
</evidence>
<comment type="caution">
    <text evidence="2">The sequence shown here is derived from an EMBL/GenBank/DDBJ whole genome shotgun (WGS) entry which is preliminary data.</text>
</comment>
<feature type="region of interest" description="Disordered" evidence="1">
    <location>
        <begin position="1"/>
        <end position="23"/>
    </location>
</feature>
<sequence>MQGLCNSTTKPQQVPCKSHFGGSDEMSLTNGWTGADARMLQDALRLSQEAFAEYLDVHPRTVGYWHQKPSSRPKSEIQQMLDTALDRAPADVQARFAELQGTSTSPAATEAAPVKAATEAEQRLASDPNVVAALDWLDERGTREPGTARRAVASRLTQIDVNSLRDRGSRRGRVDQRTVAQALADYYGRGSSGYGRYAARFGDVEADTSVFTRSDWLDLNCPLIATHDRLKLMRAAGAAPVSLDEEAFDQAVQRLAESLALGIRFVNMPLYRLLGVDMRRESLGGTVGISSFVEYIVTMDLLEGELVDALAGGVQAGELPLRDRYLPDLDTVLDVGGRLTAGGTLALCAFARPADPFRGPADYVLLVQERSGHVINAARRLAVIPKGFHQPLVDFRADAQVGATMRREMEEELFGRHDIDNTVGDQRSADPMYPSRLSEPMRWLLGEPGRLRMECTGFGLNLVSGNFEFPSLIVVEDEEFWQRYGGQIEANWETANLRQYSSADAELVEELASDEAWSNEGLFALLQGLRRLSEIGGSRVNVPTIEWEIR</sequence>
<gene>
    <name evidence="2" type="ORF">GCM10022267_14900</name>
</gene>
<protein>
    <recommendedName>
        <fullName evidence="4">Transcriptional regulator</fullName>
    </recommendedName>
</protein>
<proteinExistence type="predicted"/>
<name>A0ABP7ACG1_9PSEU</name>
<evidence type="ECO:0000313" key="3">
    <source>
        <dbReference type="Proteomes" id="UP001500711"/>
    </source>
</evidence>
<dbReference type="Gene3D" id="1.10.260.40">
    <property type="entry name" value="lambda repressor-like DNA-binding domains"/>
    <property type="match status" value="1"/>
</dbReference>
<dbReference type="Proteomes" id="UP001500711">
    <property type="component" value="Unassembled WGS sequence"/>
</dbReference>
<reference evidence="3" key="1">
    <citation type="journal article" date="2019" name="Int. J. Syst. Evol. Microbiol.">
        <title>The Global Catalogue of Microorganisms (GCM) 10K type strain sequencing project: providing services to taxonomists for standard genome sequencing and annotation.</title>
        <authorList>
            <consortium name="The Broad Institute Genomics Platform"/>
            <consortium name="The Broad Institute Genome Sequencing Center for Infectious Disease"/>
            <person name="Wu L."/>
            <person name="Ma J."/>
        </authorList>
    </citation>
    <scope>NUCLEOTIDE SEQUENCE [LARGE SCALE GENOMIC DNA]</scope>
    <source>
        <strain evidence="3">JCM 17494</strain>
    </source>
</reference>